<name>A0A067MKQ2_BOTB1</name>
<proteinExistence type="predicted"/>
<feature type="region of interest" description="Disordered" evidence="1">
    <location>
        <begin position="312"/>
        <end position="400"/>
    </location>
</feature>
<evidence type="ECO:0000256" key="1">
    <source>
        <dbReference type="SAM" id="MobiDB-lite"/>
    </source>
</evidence>
<evidence type="ECO:0000313" key="2">
    <source>
        <dbReference type="EMBL" id="KDQ15300.1"/>
    </source>
</evidence>
<dbReference type="EMBL" id="KL198033">
    <property type="protein sequence ID" value="KDQ15300.1"/>
    <property type="molecule type" value="Genomic_DNA"/>
</dbReference>
<protein>
    <submittedName>
        <fullName evidence="2">Uncharacterized protein</fullName>
    </submittedName>
</protein>
<reference evidence="3" key="1">
    <citation type="journal article" date="2014" name="Proc. Natl. Acad. Sci. U.S.A.">
        <title>Extensive sampling of basidiomycete genomes demonstrates inadequacy of the white-rot/brown-rot paradigm for wood decay fungi.</title>
        <authorList>
            <person name="Riley R."/>
            <person name="Salamov A.A."/>
            <person name="Brown D.W."/>
            <person name="Nagy L.G."/>
            <person name="Floudas D."/>
            <person name="Held B.W."/>
            <person name="Levasseur A."/>
            <person name="Lombard V."/>
            <person name="Morin E."/>
            <person name="Otillar R."/>
            <person name="Lindquist E.A."/>
            <person name="Sun H."/>
            <person name="LaButti K.M."/>
            <person name="Schmutz J."/>
            <person name="Jabbour D."/>
            <person name="Luo H."/>
            <person name="Baker S.E."/>
            <person name="Pisabarro A.G."/>
            <person name="Walton J.D."/>
            <person name="Blanchette R.A."/>
            <person name="Henrissat B."/>
            <person name="Martin F."/>
            <person name="Cullen D."/>
            <person name="Hibbett D.S."/>
            <person name="Grigoriev I.V."/>
        </authorList>
    </citation>
    <scope>NUCLEOTIDE SEQUENCE [LARGE SCALE GENOMIC DNA]</scope>
    <source>
        <strain evidence="3">FD-172 SS1</strain>
    </source>
</reference>
<accession>A0A067MKQ2</accession>
<dbReference type="Proteomes" id="UP000027195">
    <property type="component" value="Unassembled WGS sequence"/>
</dbReference>
<feature type="compositionally biased region" description="Basic and acidic residues" evidence="1">
    <location>
        <begin position="368"/>
        <end position="379"/>
    </location>
</feature>
<evidence type="ECO:0000313" key="3">
    <source>
        <dbReference type="Proteomes" id="UP000027195"/>
    </source>
</evidence>
<dbReference type="HOGENOM" id="CLU_657187_0_0_1"/>
<gene>
    <name evidence="2" type="ORF">BOTBODRAFT_145285</name>
</gene>
<feature type="compositionally biased region" description="Low complexity" evidence="1">
    <location>
        <begin position="342"/>
        <end position="362"/>
    </location>
</feature>
<sequence>MNWYHRDIFSSTWRATTRRRTHNAGTSSSASGSGVSCRNNFLSPSFFQHLRINFQDKYSGVDVFQADKQRGLENGVEIAMVCWAGSPLHSSPLAAHRGFVKKRLQVQSRMIKLKHASSMEDAGRAAQDTRIWFSSSLERVSQSEKRERFKKGAREPMEEAVAPCTLITRPAALDLSVTVGWLGVRSYHSVGQVTNQRTYSRINDSKWSNLERAGGQFAVPPITECEDESVAAATVMFQDVPFIQRYERQEIKVAPSAKTTQVRRIQGIIHHTGSPVTGGSPRDGGYGYRFRVLRERGEILITTLTTSLPFRASCDSGAVGKTRDASRRSANRDKQHVHNRIASGASNEEGSSGATGGSTATEYMARARMGDAKSDKDASEMTARGSEMAAKRTVKFSPGRGKSWWNANADACVPQFRN</sequence>
<feature type="compositionally biased region" description="Basic and acidic residues" evidence="1">
    <location>
        <begin position="321"/>
        <end position="336"/>
    </location>
</feature>
<keyword evidence="3" id="KW-1185">Reference proteome</keyword>
<dbReference type="AlphaFoldDB" id="A0A067MKQ2"/>
<dbReference type="InParanoid" id="A0A067MKQ2"/>
<organism evidence="2 3">
    <name type="scientific">Botryobasidium botryosum (strain FD-172 SS1)</name>
    <dbReference type="NCBI Taxonomy" id="930990"/>
    <lineage>
        <taxon>Eukaryota</taxon>
        <taxon>Fungi</taxon>
        <taxon>Dikarya</taxon>
        <taxon>Basidiomycota</taxon>
        <taxon>Agaricomycotina</taxon>
        <taxon>Agaricomycetes</taxon>
        <taxon>Cantharellales</taxon>
        <taxon>Botryobasidiaceae</taxon>
        <taxon>Botryobasidium</taxon>
    </lineage>
</organism>